<dbReference type="Proteomes" id="UP000324269">
    <property type="component" value="Unassembled WGS sequence"/>
</dbReference>
<evidence type="ECO:0000313" key="2">
    <source>
        <dbReference type="Proteomes" id="UP000324269"/>
    </source>
</evidence>
<evidence type="ECO:0000313" key="1">
    <source>
        <dbReference type="EMBL" id="TYS88125.1"/>
    </source>
</evidence>
<name>A0A5D4U2P4_9BACI</name>
<gene>
    <name evidence="1" type="ORF">FZC85_01395</name>
</gene>
<protein>
    <submittedName>
        <fullName evidence="1">Uncharacterized protein</fullName>
    </submittedName>
</protein>
<reference evidence="1 2" key="1">
    <citation type="submission" date="2019-08" db="EMBL/GenBank/DDBJ databases">
        <title>Bacillus genomes from the desert of Cuatro Cienegas, Coahuila.</title>
        <authorList>
            <person name="Olmedo-Alvarez G."/>
        </authorList>
    </citation>
    <scope>NUCLEOTIDE SEQUENCE [LARGE SCALE GENOMIC DNA]</scope>
    <source>
        <strain evidence="1 2">CH87b_3T</strain>
    </source>
</reference>
<dbReference type="EMBL" id="VTEZ01000001">
    <property type="protein sequence ID" value="TYS88125.1"/>
    <property type="molecule type" value="Genomic_DNA"/>
</dbReference>
<dbReference type="AlphaFoldDB" id="A0A5D4U2P4"/>
<organism evidence="1 2">
    <name type="scientific">Rossellomorea aquimaris</name>
    <dbReference type="NCBI Taxonomy" id="189382"/>
    <lineage>
        <taxon>Bacteria</taxon>
        <taxon>Bacillati</taxon>
        <taxon>Bacillota</taxon>
        <taxon>Bacilli</taxon>
        <taxon>Bacillales</taxon>
        <taxon>Bacillaceae</taxon>
        <taxon>Rossellomorea</taxon>
    </lineage>
</organism>
<dbReference type="RefSeq" id="WP_148967423.1">
    <property type="nucleotide sequence ID" value="NZ_CANLNA010000001.1"/>
</dbReference>
<accession>A0A5D4U2P4</accession>
<dbReference type="OrthoDB" id="2914995at2"/>
<comment type="caution">
    <text evidence="1">The sequence shown here is derived from an EMBL/GenBank/DDBJ whole genome shotgun (WGS) entry which is preliminary data.</text>
</comment>
<sequence>MEYLLIFGGLLVAFITLRVWFGARRAKIYAEIKKQKYNVMDPAMGKIAQPLKKNDRGPIG</sequence>
<proteinExistence type="predicted"/>